<organism evidence="1 2">
    <name type="scientific">Vicia faba</name>
    <name type="common">Broad bean</name>
    <name type="synonym">Faba vulgaris</name>
    <dbReference type="NCBI Taxonomy" id="3906"/>
    <lineage>
        <taxon>Eukaryota</taxon>
        <taxon>Viridiplantae</taxon>
        <taxon>Streptophyta</taxon>
        <taxon>Embryophyta</taxon>
        <taxon>Tracheophyta</taxon>
        <taxon>Spermatophyta</taxon>
        <taxon>Magnoliopsida</taxon>
        <taxon>eudicotyledons</taxon>
        <taxon>Gunneridae</taxon>
        <taxon>Pentapetalae</taxon>
        <taxon>rosids</taxon>
        <taxon>fabids</taxon>
        <taxon>Fabales</taxon>
        <taxon>Fabaceae</taxon>
        <taxon>Papilionoideae</taxon>
        <taxon>50 kb inversion clade</taxon>
        <taxon>NPAAA clade</taxon>
        <taxon>Hologalegina</taxon>
        <taxon>IRL clade</taxon>
        <taxon>Fabeae</taxon>
        <taxon>Vicia</taxon>
    </lineage>
</organism>
<dbReference type="InterPro" id="IPR036291">
    <property type="entry name" value="NAD(P)-bd_dom_sf"/>
</dbReference>
<accession>A0AAV1ANQ2</accession>
<name>A0AAV1ANQ2_VICFA</name>
<proteinExistence type="predicted"/>
<gene>
    <name evidence="1" type="ORF">VFH_IV206840</name>
</gene>
<dbReference type="PANTHER" id="PTHR43796">
    <property type="entry name" value="CARBOXYNORSPERMIDINE SYNTHASE"/>
    <property type="match status" value="1"/>
</dbReference>
<dbReference type="AlphaFoldDB" id="A0AAV1ANQ2"/>
<evidence type="ECO:0000313" key="2">
    <source>
        <dbReference type="Proteomes" id="UP001157006"/>
    </source>
</evidence>
<protein>
    <submittedName>
        <fullName evidence="1">Uncharacterized protein</fullName>
    </submittedName>
</protein>
<dbReference type="PANTHER" id="PTHR43796:SF2">
    <property type="entry name" value="CARBOXYNORSPERMIDINE SYNTHASE"/>
    <property type="match status" value="1"/>
</dbReference>
<dbReference type="SUPFAM" id="SSF51735">
    <property type="entry name" value="NAD(P)-binding Rossmann-fold domains"/>
    <property type="match status" value="1"/>
</dbReference>
<evidence type="ECO:0000313" key="1">
    <source>
        <dbReference type="EMBL" id="CAI8610963.1"/>
    </source>
</evidence>
<reference evidence="1 2" key="1">
    <citation type="submission" date="2023-01" db="EMBL/GenBank/DDBJ databases">
        <authorList>
            <person name="Kreplak J."/>
        </authorList>
    </citation>
    <scope>NUCLEOTIDE SEQUENCE [LARGE SCALE GENOMIC DNA]</scope>
</reference>
<dbReference type="EMBL" id="OX451739">
    <property type="protein sequence ID" value="CAI8610963.1"/>
    <property type="molecule type" value="Genomic_DNA"/>
</dbReference>
<sequence>MNISIANSAYLPSFFVNPPYISAVQLYCHRVRFSKHHIQPLSVTVPEPSPSSLRLCFDFHRVVYAQLKQSHSFRSTNLSHGEALQLKSFGTRPNRSCQRINRSLQPLPDLQILFASRNRGKGEALVAKLSGNSGFAHVDSDDPDSLETALKGVDLVVHYVGPFQKTKNVVCLKLPLIPRRNILIFVLIQQHYGA</sequence>
<keyword evidence="2" id="KW-1185">Reference proteome</keyword>
<dbReference type="Gene3D" id="3.40.50.720">
    <property type="entry name" value="NAD(P)-binding Rossmann-like Domain"/>
    <property type="match status" value="1"/>
</dbReference>
<dbReference type="Proteomes" id="UP001157006">
    <property type="component" value="Chromosome 4"/>
</dbReference>